<dbReference type="Proteomes" id="UP000836404">
    <property type="component" value="Unassembled WGS sequence"/>
</dbReference>
<proteinExistence type="predicted"/>
<dbReference type="AlphaFoldDB" id="A0A9N8LG20"/>
<comment type="caution">
    <text evidence="2">The sequence shown here is derived from an EMBL/GenBank/DDBJ whole genome shotgun (WGS) entry which is preliminary data.</text>
</comment>
<keyword evidence="3" id="KW-1185">Reference proteome</keyword>
<evidence type="ECO:0000256" key="1">
    <source>
        <dbReference type="SAM" id="SignalP"/>
    </source>
</evidence>
<feature type="signal peptide" evidence="1">
    <location>
        <begin position="1"/>
        <end position="18"/>
    </location>
</feature>
<evidence type="ECO:0000313" key="2">
    <source>
        <dbReference type="EMBL" id="CAD6902719.1"/>
    </source>
</evidence>
<protein>
    <submittedName>
        <fullName evidence="2">Uncharacterized protein</fullName>
    </submittedName>
</protein>
<feature type="chain" id="PRO_5040425797" evidence="1">
    <location>
        <begin position="19"/>
        <end position="32"/>
    </location>
</feature>
<sequence>MHFHLSTTAALLAVLALASTAVAAAAGNTPTP</sequence>
<feature type="non-terminal residue" evidence="2">
    <location>
        <position position="32"/>
    </location>
</feature>
<evidence type="ECO:0000313" key="3">
    <source>
        <dbReference type="Proteomes" id="UP000836404"/>
    </source>
</evidence>
<name>A0A9N8LG20_9BASI</name>
<reference evidence="2 3" key="1">
    <citation type="submission" date="2020-10" db="EMBL/GenBank/DDBJ databases">
        <authorList>
            <person name="Sedaghatjoo S."/>
        </authorList>
    </citation>
    <scope>NUCLEOTIDE SEQUENCE [LARGE SCALE GENOMIC DNA]</scope>
    <source>
        <strain evidence="2 3">LLFL</strain>
    </source>
</reference>
<keyword evidence="1" id="KW-0732">Signal</keyword>
<gene>
    <name evidence="2" type="ORF">JKILLFL_G8136</name>
</gene>
<organism evidence="2 3">
    <name type="scientific">Tilletia laevis</name>
    <dbReference type="NCBI Taxonomy" id="157183"/>
    <lineage>
        <taxon>Eukaryota</taxon>
        <taxon>Fungi</taxon>
        <taxon>Dikarya</taxon>
        <taxon>Basidiomycota</taxon>
        <taxon>Ustilaginomycotina</taxon>
        <taxon>Exobasidiomycetes</taxon>
        <taxon>Tilletiales</taxon>
        <taxon>Tilletiaceae</taxon>
        <taxon>Tilletia</taxon>
    </lineage>
</organism>
<accession>A0A9N8LG20</accession>
<dbReference type="EMBL" id="CAJHJF010000511">
    <property type="protein sequence ID" value="CAD6902719.1"/>
    <property type="molecule type" value="Genomic_DNA"/>
</dbReference>